<evidence type="ECO:0000313" key="1">
    <source>
        <dbReference type="EMBL" id="QLG57256.1"/>
    </source>
</evidence>
<accession>A0AB73V1F1</accession>
<dbReference type="Proteomes" id="UP000509796">
    <property type="component" value="Chromosome"/>
</dbReference>
<evidence type="ECO:0000313" key="2">
    <source>
        <dbReference type="Proteomes" id="UP000509796"/>
    </source>
</evidence>
<protein>
    <submittedName>
        <fullName evidence="1">DUF4761 family protein</fullName>
    </submittedName>
</protein>
<dbReference type="EMBL" id="CP058571">
    <property type="protein sequence ID" value="QLG57256.1"/>
    <property type="molecule type" value="Genomic_DNA"/>
</dbReference>
<reference evidence="2" key="1">
    <citation type="submission" date="2020-06" db="EMBL/GenBank/DDBJ databases">
        <title>Identification and Characterisation of Fosfomycin Resistance in Escherichia coli Urinary Tract Infection Isolates from Australia.</title>
        <authorList>
            <person name="Mowlaboccus S."/>
            <person name="Daley D."/>
            <person name="Pang S."/>
            <person name="Gottlieb T."/>
            <person name="Nimmo G.R."/>
            <person name="George N."/>
            <person name="Korman T.M."/>
            <person name="Strietberg R."/>
            <person name="Robson J."/>
            <person name="Peachey G."/>
            <person name="Collignon P."/>
            <person name="Bradbury S."/>
            <person name="Colombi E."/>
            <person name="Ramsay J.P."/>
            <person name="Rogers B.A."/>
            <person name="Coombs G.W."/>
        </authorList>
    </citation>
    <scope>NUCLEOTIDE SEQUENCE [LARGE SCALE GENOMIC DNA]</scope>
    <source>
        <strain evidence="2">EC2</strain>
    </source>
</reference>
<gene>
    <name evidence="1" type="ORF">HX136_10470</name>
</gene>
<proteinExistence type="predicted"/>
<name>A0AB73V1F1_ECOLX</name>
<dbReference type="AlphaFoldDB" id="A0AB73V1F1"/>
<sequence>MKQQRNARINNNTERHVARQHFRKNSATATTEIHTTPDGHQIKQTGKHTWAIGDTGIVIHKSFRSPVTGRINFTLTRGDDYFGQDFTFFEALRTVDRLMTGRNFHAK</sequence>
<dbReference type="RefSeq" id="WP_001537131.1">
    <property type="nucleotide sequence ID" value="NZ_CAJSJY010000015.1"/>
</dbReference>
<dbReference type="InterPro" id="IPR031881">
    <property type="entry name" value="DUF4761"/>
</dbReference>
<organism evidence="1 2">
    <name type="scientific">Escherichia coli</name>
    <dbReference type="NCBI Taxonomy" id="562"/>
    <lineage>
        <taxon>Bacteria</taxon>
        <taxon>Pseudomonadati</taxon>
        <taxon>Pseudomonadota</taxon>
        <taxon>Gammaproteobacteria</taxon>
        <taxon>Enterobacterales</taxon>
        <taxon>Enterobacteriaceae</taxon>
        <taxon>Escherichia</taxon>
    </lineage>
</organism>
<dbReference type="Pfam" id="PF15958">
    <property type="entry name" value="DUF4761"/>
    <property type="match status" value="1"/>
</dbReference>